<comment type="caution">
    <text evidence="2">The sequence shown here is derived from an EMBL/GenBank/DDBJ whole genome shotgun (WGS) entry which is preliminary data.</text>
</comment>
<accession>A0ABU5SK83</accession>
<organism evidence="2 3">
    <name type="scientific">Arcicella lustrica</name>
    <dbReference type="NCBI Taxonomy" id="2984196"/>
    <lineage>
        <taxon>Bacteria</taxon>
        <taxon>Pseudomonadati</taxon>
        <taxon>Bacteroidota</taxon>
        <taxon>Cytophagia</taxon>
        <taxon>Cytophagales</taxon>
        <taxon>Flectobacillaceae</taxon>
        <taxon>Arcicella</taxon>
    </lineage>
</organism>
<evidence type="ECO:0000313" key="2">
    <source>
        <dbReference type="EMBL" id="MEA5427707.1"/>
    </source>
</evidence>
<evidence type="ECO:0000313" key="3">
    <source>
        <dbReference type="Proteomes" id="UP001302222"/>
    </source>
</evidence>
<reference evidence="2 3" key="1">
    <citation type="submission" date="2023-12" db="EMBL/GenBank/DDBJ databases">
        <title>Novel species of the genus Arcicella isolated from rivers.</title>
        <authorList>
            <person name="Lu H."/>
        </authorList>
    </citation>
    <scope>NUCLEOTIDE SEQUENCE [LARGE SCALE GENOMIC DNA]</scope>
    <source>
        <strain evidence="2 3">DC25W</strain>
    </source>
</reference>
<protein>
    <submittedName>
        <fullName evidence="2">AAA family ATPase</fullName>
    </submittedName>
</protein>
<keyword evidence="3" id="KW-1185">Reference proteome</keyword>
<dbReference type="SUPFAM" id="SSF52540">
    <property type="entry name" value="P-loop containing nucleoside triphosphate hydrolases"/>
    <property type="match status" value="1"/>
</dbReference>
<dbReference type="InterPro" id="IPR027417">
    <property type="entry name" value="P-loop_NTPase"/>
</dbReference>
<dbReference type="InterPro" id="IPR041682">
    <property type="entry name" value="AAA_14"/>
</dbReference>
<name>A0ABU5SK83_9BACT</name>
<proteinExistence type="predicted"/>
<dbReference type="RefSeq" id="WP_323259356.1">
    <property type="nucleotide sequence ID" value="NZ_JAYGIM010000010.1"/>
</dbReference>
<dbReference type="EMBL" id="JAYGIM010000010">
    <property type="protein sequence ID" value="MEA5427707.1"/>
    <property type="molecule type" value="Genomic_DNA"/>
</dbReference>
<gene>
    <name evidence="2" type="ORF">VB798_14045</name>
</gene>
<feature type="domain" description="AAA" evidence="1">
    <location>
        <begin position="37"/>
        <end position="88"/>
    </location>
</feature>
<sequence>MKTLGGFRVKYYKLTRICQKRLYFDLFYPFVKETEIKRAVVLMGPRRVGKTAMMFHAIQELIIENISSQKIFFIGIDNHIYMQLGLEDILLLSKEAVHLESLEGYFVFF</sequence>
<dbReference type="Pfam" id="PF13173">
    <property type="entry name" value="AAA_14"/>
    <property type="match status" value="1"/>
</dbReference>
<dbReference type="Proteomes" id="UP001302222">
    <property type="component" value="Unassembled WGS sequence"/>
</dbReference>
<evidence type="ECO:0000259" key="1">
    <source>
        <dbReference type="Pfam" id="PF13173"/>
    </source>
</evidence>